<dbReference type="PANTHER" id="PTHR14386">
    <property type="entry name" value="PROTEIN FAM204A"/>
    <property type="match status" value="1"/>
</dbReference>
<feature type="region of interest" description="Disordered" evidence="1">
    <location>
        <begin position="1"/>
        <end position="43"/>
    </location>
</feature>
<evidence type="ECO:0000313" key="2">
    <source>
        <dbReference type="EMBL" id="ABD96920.1"/>
    </source>
</evidence>
<feature type="region of interest" description="Disordered" evidence="1">
    <location>
        <begin position="97"/>
        <end position="176"/>
    </location>
</feature>
<evidence type="ECO:0000256" key="1">
    <source>
        <dbReference type="SAM" id="MobiDB-lite"/>
    </source>
</evidence>
<feature type="compositionally biased region" description="Polar residues" evidence="1">
    <location>
        <begin position="129"/>
        <end position="149"/>
    </location>
</feature>
<dbReference type="AlphaFoldDB" id="Q1KUR5"/>
<reference evidence="2" key="1">
    <citation type="journal article" date="2006" name="Plant Cell">
        <title>Independent ancient polyploidy events in the sister families Brassicaceae and Cleomaceae.</title>
        <authorList>
            <person name="Schranz M.E."/>
            <person name="Mitchell-Olds T."/>
        </authorList>
    </citation>
    <scope>NUCLEOTIDE SEQUENCE</scope>
</reference>
<accession>Q1KUR5</accession>
<dbReference type="InterPro" id="IPR037690">
    <property type="entry name" value="FAM204A"/>
</dbReference>
<sequence>MPGDGETIGASDYGSVDEEAEEDRKESILASTPSLQPNFKRSSVTHQQILKLQELHKRRMQIKAKSKIQKKGKGLPFFLYGKRLDLIHPLSSTKASVQIASDGKRPGFKNLEGRAPEDSDSDICMKPEYSSSITVEKSDKNGGSSSGVDNKTGYRPPKKLHWGSSFPEIQELTGRE</sequence>
<feature type="compositionally biased region" description="Polar residues" evidence="1">
    <location>
        <begin position="29"/>
        <end position="43"/>
    </location>
</feature>
<proteinExistence type="predicted"/>
<organism evidence="2">
    <name type="scientific">Tarenaya spinosa</name>
    <dbReference type="NCBI Taxonomy" id="228870"/>
    <lineage>
        <taxon>Eukaryota</taxon>
        <taxon>Viridiplantae</taxon>
        <taxon>Streptophyta</taxon>
        <taxon>Embryophyta</taxon>
        <taxon>Tracheophyta</taxon>
        <taxon>Spermatophyta</taxon>
        <taxon>Magnoliopsida</taxon>
        <taxon>eudicotyledons</taxon>
        <taxon>Gunneridae</taxon>
        <taxon>Pentapetalae</taxon>
        <taxon>rosids</taxon>
        <taxon>malvids</taxon>
        <taxon>Brassicales</taxon>
        <taxon>Cleomaceae</taxon>
        <taxon>New World clade</taxon>
        <taxon>Tarenaya</taxon>
    </lineage>
</organism>
<name>Q1KUR5_9ROSI</name>
<protein>
    <submittedName>
        <fullName evidence="2">Uncharacterized protein</fullName>
    </submittedName>
</protein>
<dbReference type="EMBL" id="DQ415921">
    <property type="protein sequence ID" value="ABD96920.1"/>
    <property type="molecule type" value="Genomic_DNA"/>
</dbReference>
<dbReference type="PANTHER" id="PTHR14386:SF2">
    <property type="entry name" value="PROTEIN FAM204A"/>
    <property type="match status" value="1"/>
</dbReference>